<name>A0A8T2Q1Z1_CERRI</name>
<feature type="compositionally biased region" description="Basic and acidic residues" evidence="1">
    <location>
        <begin position="9"/>
        <end position="23"/>
    </location>
</feature>
<gene>
    <name evidence="2" type="ORF">KP509_38G002300</name>
</gene>
<evidence type="ECO:0000256" key="1">
    <source>
        <dbReference type="SAM" id="MobiDB-lite"/>
    </source>
</evidence>
<proteinExistence type="predicted"/>
<dbReference type="EMBL" id="CM035443">
    <property type="protein sequence ID" value="KAH7277688.1"/>
    <property type="molecule type" value="Genomic_DNA"/>
</dbReference>
<evidence type="ECO:0000313" key="2">
    <source>
        <dbReference type="EMBL" id="KAH7277688.1"/>
    </source>
</evidence>
<dbReference type="AlphaFoldDB" id="A0A8T2Q1Z1"/>
<keyword evidence="3" id="KW-1185">Reference proteome</keyword>
<evidence type="ECO:0000313" key="3">
    <source>
        <dbReference type="Proteomes" id="UP000825935"/>
    </source>
</evidence>
<reference evidence="2" key="1">
    <citation type="submission" date="2021-08" db="EMBL/GenBank/DDBJ databases">
        <title>WGS assembly of Ceratopteris richardii.</title>
        <authorList>
            <person name="Marchant D.B."/>
            <person name="Chen G."/>
            <person name="Jenkins J."/>
            <person name="Shu S."/>
            <person name="Leebens-Mack J."/>
            <person name="Grimwood J."/>
            <person name="Schmutz J."/>
            <person name="Soltis P."/>
            <person name="Soltis D."/>
            <person name="Chen Z.-H."/>
        </authorList>
    </citation>
    <scope>NUCLEOTIDE SEQUENCE</scope>
    <source>
        <strain evidence="2">Whitten #5841</strain>
        <tissue evidence="2">Leaf</tissue>
    </source>
</reference>
<comment type="caution">
    <text evidence="2">The sequence shown here is derived from an EMBL/GenBank/DDBJ whole genome shotgun (WGS) entry which is preliminary data.</text>
</comment>
<sequence length="101" mass="11956">MRLGNSRNRMHDELRRKDADLIKKGGHTQARREDEIFSRDHCSHPKIACADLYLEGIICSLKEVGDMIFFWMPIVEKRKALVNLRILLEDRRSSEEQRMQC</sequence>
<accession>A0A8T2Q1Z1</accession>
<dbReference type="Proteomes" id="UP000825935">
    <property type="component" value="Chromosome 38"/>
</dbReference>
<organism evidence="2 3">
    <name type="scientific">Ceratopteris richardii</name>
    <name type="common">Triangle waterfern</name>
    <dbReference type="NCBI Taxonomy" id="49495"/>
    <lineage>
        <taxon>Eukaryota</taxon>
        <taxon>Viridiplantae</taxon>
        <taxon>Streptophyta</taxon>
        <taxon>Embryophyta</taxon>
        <taxon>Tracheophyta</taxon>
        <taxon>Polypodiopsida</taxon>
        <taxon>Polypodiidae</taxon>
        <taxon>Polypodiales</taxon>
        <taxon>Pteridineae</taxon>
        <taxon>Pteridaceae</taxon>
        <taxon>Parkerioideae</taxon>
        <taxon>Ceratopteris</taxon>
    </lineage>
</organism>
<feature type="region of interest" description="Disordered" evidence="1">
    <location>
        <begin position="1"/>
        <end position="31"/>
    </location>
</feature>
<protein>
    <submittedName>
        <fullName evidence="2">Uncharacterized protein</fullName>
    </submittedName>
</protein>